<gene>
    <name evidence="2" type="ORF">CINC_LOCUS9243</name>
</gene>
<protein>
    <submittedName>
        <fullName evidence="2">Uncharacterized protein</fullName>
    </submittedName>
</protein>
<accession>A0A9N8KSC8</accession>
<name>A0A9N8KSC8_CHRIL</name>
<proteinExistence type="predicted"/>
<feature type="compositionally biased region" description="Basic residues" evidence="1">
    <location>
        <begin position="102"/>
        <end position="120"/>
    </location>
</feature>
<organism evidence="2 3">
    <name type="scientific">Chrysodeixis includens</name>
    <name type="common">Soybean looper</name>
    <name type="synonym">Pseudoplusia includens</name>
    <dbReference type="NCBI Taxonomy" id="689277"/>
    <lineage>
        <taxon>Eukaryota</taxon>
        <taxon>Metazoa</taxon>
        <taxon>Ecdysozoa</taxon>
        <taxon>Arthropoda</taxon>
        <taxon>Hexapoda</taxon>
        <taxon>Insecta</taxon>
        <taxon>Pterygota</taxon>
        <taxon>Neoptera</taxon>
        <taxon>Endopterygota</taxon>
        <taxon>Lepidoptera</taxon>
        <taxon>Glossata</taxon>
        <taxon>Ditrysia</taxon>
        <taxon>Noctuoidea</taxon>
        <taxon>Noctuidae</taxon>
        <taxon>Plusiinae</taxon>
        <taxon>Chrysodeixis</taxon>
    </lineage>
</organism>
<dbReference type="OrthoDB" id="10589323at2759"/>
<evidence type="ECO:0000313" key="3">
    <source>
        <dbReference type="Proteomes" id="UP001154114"/>
    </source>
</evidence>
<evidence type="ECO:0000313" key="2">
    <source>
        <dbReference type="EMBL" id="CAD0195287.1"/>
    </source>
</evidence>
<evidence type="ECO:0000256" key="1">
    <source>
        <dbReference type="SAM" id="MobiDB-lite"/>
    </source>
</evidence>
<dbReference type="EMBL" id="LR824006">
    <property type="protein sequence ID" value="CAD0195287.1"/>
    <property type="molecule type" value="Genomic_DNA"/>
</dbReference>
<feature type="region of interest" description="Disordered" evidence="1">
    <location>
        <begin position="92"/>
        <end position="120"/>
    </location>
</feature>
<sequence length="174" mass="19656">MEPEFRAKRRLTTPWGPGTTAILPPAKQVPSNMHTVLYSTESFNNSASFVLLAIQASWLPTKVWRCLYNRTWYVVIISCYVVPGEELVGEGARDAGGGGRQPRTRHQQQNHHKTPHVHNQHKLFKQSFQKDRVSSVINTRERAFVVSSGQRDTCSLIGAHSRTDRAPPTTPHNF</sequence>
<keyword evidence="3" id="KW-1185">Reference proteome</keyword>
<dbReference type="AlphaFoldDB" id="A0A9N8KSC8"/>
<reference evidence="2" key="1">
    <citation type="submission" date="2021-12" db="EMBL/GenBank/DDBJ databases">
        <authorList>
            <person name="King R."/>
        </authorList>
    </citation>
    <scope>NUCLEOTIDE SEQUENCE</scope>
</reference>
<dbReference type="Proteomes" id="UP001154114">
    <property type="component" value="Chromosome 3"/>
</dbReference>